<evidence type="ECO:0000256" key="1">
    <source>
        <dbReference type="ARBA" id="ARBA00022737"/>
    </source>
</evidence>
<reference evidence="3 4" key="1">
    <citation type="submission" date="2018-07" db="EMBL/GenBank/DDBJ databases">
        <title>Freshwater and sediment microbial communities from various areas in North America, analyzing microbe dynamics in response to fracking.</title>
        <authorList>
            <person name="Lamendella R."/>
        </authorList>
    </citation>
    <scope>NUCLEOTIDE SEQUENCE [LARGE SCALE GENOMIC DNA]</scope>
    <source>
        <strain evidence="3 4">160A</strain>
    </source>
</reference>
<name>A0A368UTZ4_9BACT</name>
<sequence length="353" mass="38081">MVLFGAMPKRTIKNEIKIGLLTFSAAPIKRGESFQFKVNVKNKTENTQTISIDKEATFPYPVHNWVSIANNSINVTKGGTATFLLTVTIPNSPHEASNGIVSYTPELTAKTDGGSSTGFSGSPFSIIIDNEPPRNVTITQKNATNNQVVVSFSAYDDWSHWYSNQTENAHSNGIKKYTITLKSKDGSTTVTSGTCEGRAASRELTLSHSAIQPNTEYNASVKATDLAGNSQNASVGVKTAPSIPQNFSTSDLYYTGVTLHWNACAGATNYRVYLYESGSSNYINSYPTNTNSINITGLQDDKTYQVTVKSGSAVGESRLSSKYSFTTPGITIVGSSIVCEQDDFGLKVFCLVQ</sequence>
<organism evidence="3 4">
    <name type="scientific">Marinilabilia salmonicolor</name>
    <dbReference type="NCBI Taxonomy" id="989"/>
    <lineage>
        <taxon>Bacteria</taxon>
        <taxon>Pseudomonadati</taxon>
        <taxon>Bacteroidota</taxon>
        <taxon>Bacteroidia</taxon>
        <taxon>Marinilabiliales</taxon>
        <taxon>Marinilabiliaceae</taxon>
        <taxon>Marinilabilia</taxon>
    </lineage>
</organism>
<dbReference type="InterPro" id="IPR036116">
    <property type="entry name" value="FN3_sf"/>
</dbReference>
<dbReference type="InterPro" id="IPR050991">
    <property type="entry name" value="ECM_Regulatory_Proteins"/>
</dbReference>
<dbReference type="EMBL" id="QPIZ01000017">
    <property type="protein sequence ID" value="RCW31575.1"/>
    <property type="molecule type" value="Genomic_DNA"/>
</dbReference>
<dbReference type="InterPro" id="IPR013783">
    <property type="entry name" value="Ig-like_fold"/>
</dbReference>
<dbReference type="Gene3D" id="2.60.40.10">
    <property type="entry name" value="Immunoglobulins"/>
    <property type="match status" value="2"/>
</dbReference>
<dbReference type="SUPFAM" id="SSF49265">
    <property type="entry name" value="Fibronectin type III"/>
    <property type="match status" value="1"/>
</dbReference>
<dbReference type="InterPro" id="IPR003961">
    <property type="entry name" value="FN3_dom"/>
</dbReference>
<dbReference type="CDD" id="cd00063">
    <property type="entry name" value="FN3"/>
    <property type="match status" value="2"/>
</dbReference>
<dbReference type="PROSITE" id="PS50853">
    <property type="entry name" value="FN3"/>
    <property type="match status" value="2"/>
</dbReference>
<feature type="domain" description="Fibronectin type-III" evidence="2">
    <location>
        <begin position="243"/>
        <end position="330"/>
    </location>
</feature>
<feature type="domain" description="Fibronectin type-III" evidence="2">
    <location>
        <begin position="132"/>
        <end position="242"/>
    </location>
</feature>
<evidence type="ECO:0000313" key="4">
    <source>
        <dbReference type="Proteomes" id="UP000252733"/>
    </source>
</evidence>
<dbReference type="AlphaFoldDB" id="A0A368UTZ4"/>
<comment type="caution">
    <text evidence="3">The sequence shown here is derived from an EMBL/GenBank/DDBJ whole genome shotgun (WGS) entry which is preliminary data.</text>
</comment>
<accession>A0A368UTZ4</accession>
<gene>
    <name evidence="3" type="ORF">DFO77_11717</name>
</gene>
<evidence type="ECO:0000313" key="3">
    <source>
        <dbReference type="EMBL" id="RCW31575.1"/>
    </source>
</evidence>
<dbReference type="SMART" id="SM00060">
    <property type="entry name" value="FN3"/>
    <property type="match status" value="2"/>
</dbReference>
<proteinExistence type="predicted"/>
<dbReference type="Proteomes" id="UP000252733">
    <property type="component" value="Unassembled WGS sequence"/>
</dbReference>
<keyword evidence="4" id="KW-1185">Reference proteome</keyword>
<evidence type="ECO:0000259" key="2">
    <source>
        <dbReference type="PROSITE" id="PS50853"/>
    </source>
</evidence>
<keyword evidence="1" id="KW-0677">Repeat</keyword>
<dbReference type="PANTHER" id="PTHR46708">
    <property type="entry name" value="TENASCIN"/>
    <property type="match status" value="1"/>
</dbReference>
<protein>
    <submittedName>
        <fullName evidence="3">Fibronectin type III domain protein</fullName>
    </submittedName>
</protein>
<dbReference type="Pfam" id="PF00041">
    <property type="entry name" value="fn3"/>
    <property type="match status" value="1"/>
</dbReference>